<reference evidence="1" key="1">
    <citation type="submission" date="2023-09" db="EMBL/GenBank/DDBJ databases">
        <title>Description of first Herbaspirillum huttiense subsp. nephrolepsisexaltata and Herbaspirillum huttiense subsp. lycopersicon.</title>
        <authorList>
            <person name="Poudel M."/>
            <person name="Sharma A."/>
            <person name="Goss E."/>
            <person name="Tapia J.H."/>
            <person name="Harmon C.M."/>
            <person name="Jones J.B."/>
        </authorList>
    </citation>
    <scope>NUCLEOTIDE SEQUENCE</scope>
    <source>
        <strain evidence="1">SE1</strain>
    </source>
</reference>
<comment type="caution">
    <text evidence="1">The sequence shown here is derived from an EMBL/GenBank/DDBJ whole genome shotgun (WGS) entry which is preliminary data.</text>
</comment>
<dbReference type="EMBL" id="JAVLSJ010000001">
    <property type="protein sequence ID" value="MDR9846994.1"/>
    <property type="molecule type" value="Genomic_DNA"/>
</dbReference>
<evidence type="ECO:0008006" key="3">
    <source>
        <dbReference type="Google" id="ProtNLM"/>
    </source>
</evidence>
<keyword evidence="2" id="KW-1185">Reference proteome</keyword>
<evidence type="ECO:0000313" key="2">
    <source>
        <dbReference type="Proteomes" id="UP001246576"/>
    </source>
</evidence>
<dbReference type="RefSeq" id="WP_310839416.1">
    <property type="nucleotide sequence ID" value="NZ_JAVLSJ010000001.1"/>
</dbReference>
<proteinExistence type="predicted"/>
<evidence type="ECO:0000313" key="1">
    <source>
        <dbReference type="EMBL" id="MDR9846994.1"/>
    </source>
</evidence>
<name>A0ABU2EFS0_9BURK</name>
<dbReference type="Proteomes" id="UP001246576">
    <property type="component" value="Unassembled WGS sequence"/>
</dbReference>
<gene>
    <name evidence="1" type="ORF">RI048_02090</name>
</gene>
<accession>A0ABU2EFS0</accession>
<organism evidence="1 2">
    <name type="scientific">Herbaspirillum huttiense subsp. lycopersici</name>
    <dbReference type="NCBI Taxonomy" id="3074428"/>
    <lineage>
        <taxon>Bacteria</taxon>
        <taxon>Pseudomonadati</taxon>
        <taxon>Pseudomonadota</taxon>
        <taxon>Betaproteobacteria</taxon>
        <taxon>Burkholderiales</taxon>
        <taxon>Oxalobacteraceae</taxon>
        <taxon>Herbaspirillum</taxon>
    </lineage>
</organism>
<protein>
    <recommendedName>
        <fullName evidence="3">Bacteriophage lambda head decoration protein D</fullName>
    </recommendedName>
</protein>
<sequence length="114" mass="11577">MSDSLAFVGDKIIPLMGLVDAQGKLVALSIDGSGRLSVREDSVQGSAAVAVDTDVTPGRQLKINCTVAGFVSVTFADGSTDTISVGTGTSILPWAVKKINSAGTTATATYSNLK</sequence>